<feature type="compositionally biased region" description="Polar residues" evidence="1">
    <location>
        <begin position="191"/>
        <end position="203"/>
    </location>
</feature>
<accession>A0A7J6VHA1</accession>
<feature type="region of interest" description="Disordered" evidence="1">
    <location>
        <begin position="1"/>
        <end position="20"/>
    </location>
</feature>
<feature type="non-terminal residue" evidence="2">
    <location>
        <position position="288"/>
    </location>
</feature>
<feature type="non-terminal residue" evidence="2">
    <location>
        <position position="1"/>
    </location>
</feature>
<feature type="compositionally biased region" description="Basic residues" evidence="1">
    <location>
        <begin position="139"/>
        <end position="149"/>
    </location>
</feature>
<feature type="region of interest" description="Disordered" evidence="1">
    <location>
        <begin position="135"/>
        <end position="208"/>
    </location>
</feature>
<dbReference type="EMBL" id="JABWDY010032064">
    <property type="protein sequence ID" value="KAF5184474.1"/>
    <property type="molecule type" value="Genomic_DNA"/>
</dbReference>
<proteinExistence type="predicted"/>
<gene>
    <name evidence="2" type="ORF">FRX31_025939</name>
</gene>
<reference evidence="2 3" key="1">
    <citation type="submission" date="2020-06" db="EMBL/GenBank/DDBJ databases">
        <title>Transcriptomic and genomic resources for Thalictrum thalictroides and T. hernandezii: Facilitating candidate gene discovery in an emerging model plant lineage.</title>
        <authorList>
            <person name="Arias T."/>
            <person name="Riano-Pachon D.M."/>
            <person name="Di Stilio V.S."/>
        </authorList>
    </citation>
    <scope>NUCLEOTIDE SEQUENCE [LARGE SCALE GENOMIC DNA]</scope>
    <source>
        <strain evidence="3">cv. WT478/WT964</strain>
        <tissue evidence="2">Leaves</tissue>
    </source>
</reference>
<evidence type="ECO:0000313" key="3">
    <source>
        <dbReference type="Proteomes" id="UP000554482"/>
    </source>
</evidence>
<organism evidence="2 3">
    <name type="scientific">Thalictrum thalictroides</name>
    <name type="common">Rue-anemone</name>
    <name type="synonym">Anemone thalictroides</name>
    <dbReference type="NCBI Taxonomy" id="46969"/>
    <lineage>
        <taxon>Eukaryota</taxon>
        <taxon>Viridiplantae</taxon>
        <taxon>Streptophyta</taxon>
        <taxon>Embryophyta</taxon>
        <taxon>Tracheophyta</taxon>
        <taxon>Spermatophyta</taxon>
        <taxon>Magnoliopsida</taxon>
        <taxon>Ranunculales</taxon>
        <taxon>Ranunculaceae</taxon>
        <taxon>Thalictroideae</taxon>
        <taxon>Thalictrum</taxon>
    </lineage>
</organism>
<sequence length="288" mass="31474">VVADSNSSGPPGFPAQKQNLKTCNDRISLGDGLFQKEGSDCNNRATVRAVECLYGESSSLDVLKVSSERLIVDSKNQGLGFPLLGLHNGSTGWGFQSPREGRRDRVGGGLRGAGPVSNVTPLWAPKWQRFANTVAQQTRKARSRSRSKPRTISSGHLVHALPSKGKESLDVGDSRAESVCSQTSVEEEGVESTQEVDNVPETQAHNERDERLQVVQNLKESLLRCKSEEEIEIWLKWLVSPLSGALGVTDERGSEEVEKLYRQLCKQKGGEDEATDASMNAPSEMLDR</sequence>
<dbReference type="Proteomes" id="UP000554482">
    <property type="component" value="Unassembled WGS sequence"/>
</dbReference>
<evidence type="ECO:0000313" key="2">
    <source>
        <dbReference type="EMBL" id="KAF5184474.1"/>
    </source>
</evidence>
<comment type="caution">
    <text evidence="2">The sequence shown here is derived from an EMBL/GenBank/DDBJ whole genome shotgun (WGS) entry which is preliminary data.</text>
</comment>
<protein>
    <submittedName>
        <fullName evidence="2">Uncharacterized protein</fullName>
    </submittedName>
</protein>
<evidence type="ECO:0000256" key="1">
    <source>
        <dbReference type="SAM" id="MobiDB-lite"/>
    </source>
</evidence>
<name>A0A7J6VHA1_THATH</name>
<dbReference type="AlphaFoldDB" id="A0A7J6VHA1"/>
<feature type="region of interest" description="Disordered" evidence="1">
    <location>
        <begin position="267"/>
        <end position="288"/>
    </location>
</feature>
<feature type="compositionally biased region" description="Basic and acidic residues" evidence="1">
    <location>
        <begin position="164"/>
        <end position="176"/>
    </location>
</feature>
<keyword evidence="3" id="KW-1185">Reference proteome</keyword>